<keyword evidence="2" id="KW-1185">Reference proteome</keyword>
<evidence type="ECO:0000313" key="2">
    <source>
        <dbReference type="Proteomes" id="UP001500393"/>
    </source>
</evidence>
<protein>
    <submittedName>
        <fullName evidence="1">Uncharacterized protein</fullName>
    </submittedName>
</protein>
<dbReference type="EMBL" id="BAAAOS010000049">
    <property type="protein sequence ID" value="GAA1601044.1"/>
    <property type="molecule type" value="Genomic_DNA"/>
</dbReference>
<name>A0ABN2EAM9_9ACTN</name>
<gene>
    <name evidence="1" type="ORF">GCM10009789_64120</name>
</gene>
<accession>A0ABN2EAM9</accession>
<reference evidence="1 2" key="1">
    <citation type="journal article" date="2019" name="Int. J. Syst. Evol. Microbiol.">
        <title>The Global Catalogue of Microorganisms (GCM) 10K type strain sequencing project: providing services to taxonomists for standard genome sequencing and annotation.</title>
        <authorList>
            <consortium name="The Broad Institute Genomics Platform"/>
            <consortium name="The Broad Institute Genome Sequencing Center for Infectious Disease"/>
            <person name="Wu L."/>
            <person name="Ma J."/>
        </authorList>
    </citation>
    <scope>NUCLEOTIDE SEQUENCE [LARGE SCALE GENOMIC DNA]</scope>
    <source>
        <strain evidence="1 2">JCM 14969</strain>
    </source>
</reference>
<dbReference type="Proteomes" id="UP001500393">
    <property type="component" value="Unassembled WGS sequence"/>
</dbReference>
<evidence type="ECO:0000313" key="1">
    <source>
        <dbReference type="EMBL" id="GAA1601044.1"/>
    </source>
</evidence>
<organism evidence="1 2">
    <name type="scientific">Kribbella sancticallisti</name>
    <dbReference type="NCBI Taxonomy" id="460087"/>
    <lineage>
        <taxon>Bacteria</taxon>
        <taxon>Bacillati</taxon>
        <taxon>Actinomycetota</taxon>
        <taxon>Actinomycetes</taxon>
        <taxon>Propionibacteriales</taxon>
        <taxon>Kribbellaceae</taxon>
        <taxon>Kribbella</taxon>
    </lineage>
</organism>
<comment type="caution">
    <text evidence="1">The sequence shown here is derived from an EMBL/GenBank/DDBJ whole genome shotgun (WGS) entry which is preliminary data.</text>
</comment>
<proteinExistence type="predicted"/>
<sequence length="81" mass="9073">MVRLKHSHTVTSFERKFQFSDVAGERGPQFGDALRLHGPDRSRISAQVRLAVRRTAVAVPDTSMTLSFGTAPPWELCYKLS</sequence>